<name>A0A1Y1CLL2_9BACT</name>
<accession>A0A1Y1CLL2</accession>
<organism evidence="4 5">
    <name type="scientific">Labilibaculum antarcticum</name>
    <dbReference type="NCBI Taxonomy" id="1717717"/>
    <lineage>
        <taxon>Bacteria</taxon>
        <taxon>Pseudomonadati</taxon>
        <taxon>Bacteroidota</taxon>
        <taxon>Bacteroidia</taxon>
        <taxon>Marinilabiliales</taxon>
        <taxon>Marinifilaceae</taxon>
        <taxon>Labilibaculum</taxon>
    </lineage>
</organism>
<protein>
    <recommendedName>
        <fullName evidence="6">DUF3494 domain-containing protein</fullName>
    </recommendedName>
</protein>
<evidence type="ECO:0008006" key="6">
    <source>
        <dbReference type="Google" id="ProtNLM"/>
    </source>
</evidence>
<reference evidence="5" key="2">
    <citation type="journal article" date="2020" name="Antonie Van Leeuwenhoek">
        <title>Labilibaculum antarcticum sp. nov., a novel facultative anaerobic, psychrotorelant bacterium isolated from marine sediment of Antarctica.</title>
        <authorList>
            <person name="Watanabe M."/>
            <person name="Kojima H."/>
            <person name="Fukui M."/>
        </authorList>
    </citation>
    <scope>NUCLEOTIDE SEQUENCE [LARGE SCALE GENOMIC DNA]</scope>
    <source>
        <strain evidence="5">SPP2</strain>
    </source>
</reference>
<proteinExistence type="inferred from homology"/>
<dbReference type="Pfam" id="PF11999">
    <property type="entry name" value="Ice_binding"/>
    <property type="match status" value="1"/>
</dbReference>
<comment type="similarity">
    <text evidence="1">Belongs to the ice-binding protein family.</text>
</comment>
<dbReference type="NCBIfam" id="NF045625">
    <property type="entry name" value="IBP_CFB"/>
    <property type="match status" value="1"/>
</dbReference>
<keyword evidence="5" id="KW-1185">Reference proteome</keyword>
<dbReference type="EMBL" id="AP018042">
    <property type="protein sequence ID" value="BAX81235.1"/>
    <property type="molecule type" value="Genomic_DNA"/>
</dbReference>
<dbReference type="RefSeq" id="WP_197705580.1">
    <property type="nucleotide sequence ID" value="NZ_AP018042.1"/>
</dbReference>
<evidence type="ECO:0000313" key="4">
    <source>
        <dbReference type="EMBL" id="BAX81235.1"/>
    </source>
</evidence>
<evidence type="ECO:0000256" key="1">
    <source>
        <dbReference type="ARBA" id="ARBA00005445"/>
    </source>
</evidence>
<keyword evidence="2 3" id="KW-0732">Signal</keyword>
<reference evidence="4 5" key="1">
    <citation type="journal article" date="2018" name="Mar. Genomics">
        <title>Complete genome sequence of Marinifilaceae bacterium strain SPP2, isolated from the Antarctic marine sediment.</title>
        <authorList>
            <person name="Watanabe M."/>
            <person name="Kojima H."/>
            <person name="Fukui M."/>
        </authorList>
    </citation>
    <scope>NUCLEOTIDE SEQUENCE [LARGE SCALE GENOMIC DNA]</scope>
    <source>
        <strain evidence="4 5">SPP2</strain>
    </source>
</reference>
<dbReference type="KEGG" id="mbas:ALGA_2930"/>
<dbReference type="Proteomes" id="UP000218267">
    <property type="component" value="Chromosome"/>
</dbReference>
<dbReference type="InterPro" id="IPR021884">
    <property type="entry name" value="Ice-bd_prot"/>
</dbReference>
<feature type="chain" id="PRO_5013050339" description="DUF3494 domain-containing protein" evidence="3">
    <location>
        <begin position="21"/>
        <end position="281"/>
    </location>
</feature>
<feature type="signal peptide" evidence="3">
    <location>
        <begin position="1"/>
        <end position="20"/>
    </location>
</feature>
<dbReference type="PROSITE" id="PS51257">
    <property type="entry name" value="PROKAR_LIPOPROTEIN"/>
    <property type="match status" value="1"/>
</dbReference>
<evidence type="ECO:0000256" key="2">
    <source>
        <dbReference type="ARBA" id="ARBA00022729"/>
    </source>
</evidence>
<evidence type="ECO:0000313" key="5">
    <source>
        <dbReference type="Proteomes" id="UP000218267"/>
    </source>
</evidence>
<gene>
    <name evidence="4" type="ORF">ALGA_2930</name>
</gene>
<sequence length="281" mass="28753">MKLKNAFLISIVLMAGLISSCDKNMGVNPASEQAAVANSETLASEKLAAQSASTLSSDMSLKSTNSSLETVNLGLAGEFAILSKTGITSVYKSSILGDIGTSPITGAAITLSCDEVTGSIFSVDAAGPACKITSATRLGIAVLDMQAAYTDAAGRSNPDYLNLGAGTIGGKTLTSGLYNWSSSVEIPTDITISGNSTDIFIFQVAGNLNMNSAVRVTLEGGAQAKNIFWVVAGSVTFGTTSHFEGNILGQTAINMKTGATLNGRMLAQTAVTLQMSTVVKP</sequence>
<dbReference type="AlphaFoldDB" id="A0A1Y1CLL2"/>
<evidence type="ECO:0000256" key="3">
    <source>
        <dbReference type="SAM" id="SignalP"/>
    </source>
</evidence>